<name>A0A2L1GMI5_9BACT</name>
<protein>
    <submittedName>
        <fullName evidence="1">Uncharacterized protein</fullName>
    </submittedName>
</protein>
<dbReference type="KEGG" id="deo:CAY53_04745"/>
<evidence type="ECO:0000313" key="2">
    <source>
        <dbReference type="Proteomes" id="UP000239867"/>
    </source>
</evidence>
<dbReference type="EMBL" id="CP021255">
    <property type="protein sequence ID" value="AVD70872.1"/>
    <property type="molecule type" value="Genomic_DNA"/>
</dbReference>
<dbReference type="AlphaFoldDB" id="A0A2L1GMI5"/>
<sequence>MINLMSVPKAPAGKRPSRFRTLLLLALLLVIGLVCCRHVLVNALVKLALNRAGFEDVLVETGGIGPAHLMLRAASARLPLPAGALQIELEQLRSDFSPGELRAGHFGRIALRRLAIRAPAQWQPVTRGQGSGFSMAPLFRLVQQFRFLPLQSLIIDEVEITSGRQPATRLRLDYSADADGKKGRLVLRQKGQAAAPPLTITIARDDRSLQAHCTLDTAAFRDCLPESLALERGAIQVTLRVEDQRVRLALTAADLDLAGWQLGRAELFCTLEAFTEQSGEGLVFSEDSGLDVSNLRGPFGRLAAGRLSLTGTLSWQEAAVMFDWRPATPLHLAGLALGADSGLKIGQLTGEQLSMQAKFSRPQDAAQDWGRIVFGPGSRFAVQHFRSEDVQIERATGLLPLKIALGDRGQKLDWQPREPVFVQGLVTGPVGFVPLHLRKLRCSFENTSTARALALDVSLPEAGGALQLTWKAAAGNPEQQLVVRTPEHLQFGPKASLLQIFAQPAMPLPAEAVERGLFKAELQLKWGQAPLACTLATSLRDGAVHHGGFTYEGITSSHHLQFAPSFRSLKSGAVAVKSIEGPLPLRDLELALRVMPPEQKSGWPVLQLESGRVSVFSGAVSVKACPYRFETGRISSCTFSLENLDLAAILALHPVDGLSLSGRIDGSLPFAMGPKGPGVYGGTVRSVAEGGLIRYQTSGEALKRSTYGEYALKALEEYRYDKLAASVDYRPDGQLLIDLHLEGKSPALSATRPVHLNIQTKQNVLSLLKSLNYSQGLTSSLNDWVRQHYRPNKTK</sequence>
<gene>
    <name evidence="1" type="ORF">CAY53_04745</name>
</gene>
<reference evidence="1 2" key="1">
    <citation type="journal article" date="2018" name="MBio">
        <title>Insights into the evolution of host association through the isolation and characterization of a novel human periodontal pathobiont, Desulfobulbus oralis.</title>
        <authorList>
            <person name="Cross K.L."/>
            <person name="Chirania P."/>
            <person name="Xiong W."/>
            <person name="Beall C.J."/>
            <person name="Elkins J.G."/>
            <person name="Giannone R.J."/>
            <person name="Griffen A.L."/>
            <person name="Guss A.M."/>
            <person name="Hettich R.L."/>
            <person name="Joshi S.S."/>
            <person name="Mokrzan E.M."/>
            <person name="Martin R.K."/>
            <person name="Zhulin I.B."/>
            <person name="Leys E.J."/>
            <person name="Podar M."/>
        </authorList>
    </citation>
    <scope>NUCLEOTIDE SEQUENCE [LARGE SCALE GENOMIC DNA]</scope>
    <source>
        <strain evidence="1 2">ORNL</strain>
    </source>
</reference>
<dbReference type="Proteomes" id="UP000239867">
    <property type="component" value="Chromosome"/>
</dbReference>
<evidence type="ECO:0000313" key="1">
    <source>
        <dbReference type="EMBL" id="AVD70872.1"/>
    </source>
</evidence>
<dbReference type="InterPro" id="IPR021730">
    <property type="entry name" value="YdbH"/>
</dbReference>
<organism evidence="1 2">
    <name type="scientific">Desulfobulbus oralis</name>
    <dbReference type="NCBI Taxonomy" id="1986146"/>
    <lineage>
        <taxon>Bacteria</taxon>
        <taxon>Pseudomonadati</taxon>
        <taxon>Thermodesulfobacteriota</taxon>
        <taxon>Desulfobulbia</taxon>
        <taxon>Desulfobulbales</taxon>
        <taxon>Desulfobulbaceae</taxon>
        <taxon>Desulfobulbus</taxon>
    </lineage>
</organism>
<keyword evidence="2" id="KW-1185">Reference proteome</keyword>
<proteinExistence type="predicted"/>
<dbReference type="Pfam" id="PF11739">
    <property type="entry name" value="YdbH-like"/>
    <property type="match status" value="1"/>
</dbReference>
<accession>A0A2L1GMI5</accession>
<dbReference type="OrthoDB" id="5429826at2"/>